<dbReference type="InterPro" id="IPR041228">
    <property type="entry name" value="Dynein_C"/>
</dbReference>
<evidence type="ECO:0000259" key="1">
    <source>
        <dbReference type="Pfam" id="PF18199"/>
    </source>
</evidence>
<dbReference type="Pfam" id="PF18199">
    <property type="entry name" value="Dynein_C"/>
    <property type="match status" value="1"/>
</dbReference>
<accession>A0ABV0S6E8</accession>
<proteinExistence type="predicted"/>
<reference evidence="2 3" key="1">
    <citation type="submission" date="2021-06" db="EMBL/GenBank/DDBJ databases">
        <authorList>
            <person name="Palmer J.M."/>
        </authorList>
    </citation>
    <scope>NUCLEOTIDE SEQUENCE [LARGE SCALE GENOMIC DNA]</scope>
    <source>
        <strain evidence="2 3">XC_2019</strain>
        <tissue evidence="2">Muscle</tissue>
    </source>
</reference>
<sequence length="72" mass="8507">VHAVLEDILERLPEPFDMAELLGKAEERTPYQVVALQECEQMNILTQEIRHSLRELNFGLKVRFLFFFCQGR</sequence>
<dbReference type="Gene3D" id="1.20.1270.280">
    <property type="match status" value="1"/>
</dbReference>
<evidence type="ECO:0000313" key="3">
    <source>
        <dbReference type="Proteomes" id="UP001434883"/>
    </source>
</evidence>
<gene>
    <name evidence="2" type="primary">DNAH17</name>
    <name evidence="2" type="ORF">XENOCAPTIV_009909</name>
</gene>
<keyword evidence="3" id="KW-1185">Reference proteome</keyword>
<evidence type="ECO:0000313" key="2">
    <source>
        <dbReference type="EMBL" id="MEQ2216048.1"/>
    </source>
</evidence>
<comment type="caution">
    <text evidence="2">The sequence shown here is derived from an EMBL/GenBank/DDBJ whole genome shotgun (WGS) entry which is preliminary data.</text>
</comment>
<feature type="domain" description="Dynein heavy chain C-terminal" evidence="1">
    <location>
        <begin position="1"/>
        <end position="61"/>
    </location>
</feature>
<organism evidence="2 3">
    <name type="scientific">Xenoophorus captivus</name>
    <dbReference type="NCBI Taxonomy" id="1517983"/>
    <lineage>
        <taxon>Eukaryota</taxon>
        <taxon>Metazoa</taxon>
        <taxon>Chordata</taxon>
        <taxon>Craniata</taxon>
        <taxon>Vertebrata</taxon>
        <taxon>Euteleostomi</taxon>
        <taxon>Actinopterygii</taxon>
        <taxon>Neopterygii</taxon>
        <taxon>Teleostei</taxon>
        <taxon>Neoteleostei</taxon>
        <taxon>Acanthomorphata</taxon>
        <taxon>Ovalentaria</taxon>
        <taxon>Atherinomorphae</taxon>
        <taxon>Cyprinodontiformes</taxon>
        <taxon>Goodeidae</taxon>
        <taxon>Xenoophorus</taxon>
    </lineage>
</organism>
<dbReference type="Proteomes" id="UP001434883">
    <property type="component" value="Unassembled WGS sequence"/>
</dbReference>
<dbReference type="EMBL" id="JAHRIN010069419">
    <property type="protein sequence ID" value="MEQ2216048.1"/>
    <property type="molecule type" value="Genomic_DNA"/>
</dbReference>
<name>A0ABV0S6E8_9TELE</name>
<protein>
    <submittedName>
        <fullName evidence="2">Dynein heavy chain 17, axonemal</fullName>
    </submittedName>
</protein>
<feature type="non-terminal residue" evidence="2">
    <location>
        <position position="1"/>
    </location>
</feature>